<keyword evidence="3" id="KW-1185">Reference proteome</keyword>
<dbReference type="AlphaFoldDB" id="A0A1Z4V398"/>
<gene>
    <name evidence="2" type="ORF">NIES806_21720</name>
</gene>
<dbReference type="Proteomes" id="UP000218702">
    <property type="component" value="Chromosome"/>
</dbReference>
<dbReference type="InterPro" id="IPR022532">
    <property type="entry name" value="DUF3696"/>
</dbReference>
<sequence>MVLFFNLFLTFNTSGQSQLGQLLALAANHGIQLIIESHSDHILNGIRIAVHDGKIKPEDVQLHFFEIQSQMNEIKIISPKLDKKGRINIIPKNFFDEWNKSSRALLAPVGD</sequence>
<feature type="domain" description="DUF3696" evidence="1">
    <location>
        <begin position="55"/>
        <end position="104"/>
    </location>
</feature>
<dbReference type="KEGG" id="dcm:NIES806_21720"/>
<evidence type="ECO:0000313" key="2">
    <source>
        <dbReference type="EMBL" id="BAZ85967.1"/>
    </source>
</evidence>
<dbReference type="RefSeq" id="WP_096667183.1">
    <property type="nucleotide sequence ID" value="NZ_AP018316.1"/>
</dbReference>
<accession>A0A1Z4V398</accession>
<evidence type="ECO:0000313" key="3">
    <source>
        <dbReference type="Proteomes" id="UP000218702"/>
    </source>
</evidence>
<evidence type="ECO:0000259" key="1">
    <source>
        <dbReference type="Pfam" id="PF12476"/>
    </source>
</evidence>
<dbReference type="Pfam" id="PF12476">
    <property type="entry name" value="DUF3696"/>
    <property type="match status" value="1"/>
</dbReference>
<name>A0A1Z4V398_9CYAN</name>
<dbReference type="OrthoDB" id="308933at2"/>
<organism evidence="2 3">
    <name type="scientific">Dolichospermum compactum NIES-806</name>
    <dbReference type="NCBI Taxonomy" id="1973481"/>
    <lineage>
        <taxon>Bacteria</taxon>
        <taxon>Bacillati</taxon>
        <taxon>Cyanobacteriota</taxon>
        <taxon>Cyanophyceae</taxon>
        <taxon>Nostocales</taxon>
        <taxon>Aphanizomenonaceae</taxon>
        <taxon>Dolichospermum</taxon>
        <taxon>Dolichospermum compactum</taxon>
    </lineage>
</organism>
<protein>
    <recommendedName>
        <fullName evidence="1">DUF3696 domain-containing protein</fullName>
    </recommendedName>
</protein>
<proteinExistence type="predicted"/>
<reference evidence="2 3" key="1">
    <citation type="submission" date="2017-06" db="EMBL/GenBank/DDBJ databases">
        <title>Genome sequencing of cyanobaciteial culture collection at National Institute for Environmental Studies (NIES).</title>
        <authorList>
            <person name="Hirose Y."/>
            <person name="Shimura Y."/>
            <person name="Fujisawa T."/>
            <person name="Nakamura Y."/>
            <person name="Kawachi M."/>
        </authorList>
    </citation>
    <scope>NUCLEOTIDE SEQUENCE [LARGE SCALE GENOMIC DNA]</scope>
    <source>
        <strain evidence="2 3">NIES-806</strain>
    </source>
</reference>
<dbReference type="EMBL" id="AP018316">
    <property type="protein sequence ID" value="BAZ85967.1"/>
    <property type="molecule type" value="Genomic_DNA"/>
</dbReference>